<dbReference type="InterPro" id="IPR052161">
    <property type="entry name" value="Mycobact_Acyl-CoA_DH"/>
</dbReference>
<dbReference type="EMBL" id="UINC01024095">
    <property type="protein sequence ID" value="SVA97076.1"/>
    <property type="molecule type" value="Genomic_DNA"/>
</dbReference>
<organism evidence="4">
    <name type="scientific">marine metagenome</name>
    <dbReference type="NCBI Taxonomy" id="408172"/>
    <lineage>
        <taxon>unclassified sequences</taxon>
        <taxon>metagenomes</taxon>
        <taxon>ecological metagenomes</taxon>
    </lineage>
</organism>
<dbReference type="Gene3D" id="1.10.540.10">
    <property type="entry name" value="Acyl-CoA dehydrogenase/oxidase, N-terminal domain"/>
    <property type="match status" value="1"/>
</dbReference>
<dbReference type="Pfam" id="PF02770">
    <property type="entry name" value="Acyl-CoA_dh_M"/>
    <property type="match status" value="1"/>
</dbReference>
<dbReference type="GO" id="GO:0016627">
    <property type="term" value="F:oxidoreductase activity, acting on the CH-CH group of donors"/>
    <property type="evidence" value="ECO:0007669"/>
    <property type="project" value="InterPro"/>
</dbReference>
<name>A0A382A6C1_9ZZZZ</name>
<evidence type="ECO:0000259" key="3">
    <source>
        <dbReference type="Pfam" id="PF02771"/>
    </source>
</evidence>
<dbReference type="SUPFAM" id="SSF56645">
    <property type="entry name" value="Acyl-CoA dehydrogenase NM domain-like"/>
    <property type="match status" value="1"/>
</dbReference>
<feature type="domain" description="Acyl-CoA dehydrogenase/oxidase N-terminal" evidence="3">
    <location>
        <begin position="14"/>
        <end position="125"/>
    </location>
</feature>
<evidence type="ECO:0000313" key="4">
    <source>
        <dbReference type="EMBL" id="SVA97076.1"/>
    </source>
</evidence>
<gene>
    <name evidence="4" type="ORF">METZ01_LOCUS149930</name>
</gene>
<dbReference type="PANTHER" id="PTHR43292">
    <property type="entry name" value="ACYL-COA DEHYDROGENASE"/>
    <property type="match status" value="1"/>
</dbReference>
<dbReference type="PANTHER" id="PTHR43292:SF4">
    <property type="entry name" value="ACYL-COA DEHYDROGENASE FADE34"/>
    <property type="match status" value="1"/>
</dbReference>
<dbReference type="Pfam" id="PF02771">
    <property type="entry name" value="Acyl-CoA_dh_N"/>
    <property type="match status" value="1"/>
</dbReference>
<dbReference type="AlphaFoldDB" id="A0A382A6C1"/>
<feature type="domain" description="Acyl-CoA oxidase/dehydrogenase middle" evidence="2">
    <location>
        <begin position="130"/>
        <end position="223"/>
    </location>
</feature>
<dbReference type="Gene3D" id="2.40.110.10">
    <property type="entry name" value="Butyryl-CoA Dehydrogenase, subunit A, domain 2"/>
    <property type="match status" value="1"/>
</dbReference>
<evidence type="ECO:0000256" key="1">
    <source>
        <dbReference type="ARBA" id="ARBA00023002"/>
    </source>
</evidence>
<evidence type="ECO:0000259" key="2">
    <source>
        <dbReference type="Pfam" id="PF02770"/>
    </source>
</evidence>
<dbReference type="InterPro" id="IPR013786">
    <property type="entry name" value="AcylCoA_DH/ox_N"/>
</dbReference>
<evidence type="ECO:0008006" key="5">
    <source>
        <dbReference type="Google" id="ProtNLM"/>
    </source>
</evidence>
<proteinExistence type="predicted"/>
<dbReference type="InterPro" id="IPR009100">
    <property type="entry name" value="AcylCoA_DH/oxidase_NM_dom_sf"/>
</dbReference>
<protein>
    <recommendedName>
        <fullName evidence="5">Acyl-CoA dehydrogenase</fullName>
    </recommendedName>
</protein>
<dbReference type="GO" id="GO:0050660">
    <property type="term" value="F:flavin adenine dinucleotide binding"/>
    <property type="evidence" value="ECO:0007669"/>
    <property type="project" value="InterPro"/>
</dbReference>
<dbReference type="InterPro" id="IPR037069">
    <property type="entry name" value="AcylCoA_DH/ox_N_sf"/>
</dbReference>
<dbReference type="InterPro" id="IPR006091">
    <property type="entry name" value="Acyl-CoA_Oxase/DH_mid-dom"/>
</dbReference>
<sequence>MFQGLTFEPFQLPQEAEALRAEVRDFLAGSLDPDILPNSDFNAGDSAEFSKSLGGRGWIGMTWPKQYGGAERSFLERYVVTEEMLAAGAPVGRHWIADRQTGPLLLKFGNEEQRQEFLPKIVSGDCYFSIGMSEPDTGSDLASIRTSATKVDGGWLVNGSKIWTSFAHTNDYMVALVRTEPPSENRHAGMSQLIIDLNDPNVKITGIKNLSGEEDFNQVFFDDLFVADECLVGQAGNGWEQVISELGYERSGPERFLSAFRVIVEFVREIEGDASPDQAALLGRLISHLVTLRRMSISVAGMLEAGQTPITEAALIKGLGNSYERMVPEIVRCAMDRHPSKRFLATLNECILHAPSFTLRGGTREILKGVIARGLGLR</sequence>
<dbReference type="Gene3D" id="1.20.140.10">
    <property type="entry name" value="Butyryl-CoA Dehydrogenase, subunit A, domain 3"/>
    <property type="match status" value="1"/>
</dbReference>
<keyword evidence="1" id="KW-0560">Oxidoreductase</keyword>
<dbReference type="InterPro" id="IPR046373">
    <property type="entry name" value="Acyl-CoA_Oxase/DH_mid-dom_sf"/>
</dbReference>
<reference evidence="4" key="1">
    <citation type="submission" date="2018-05" db="EMBL/GenBank/DDBJ databases">
        <authorList>
            <person name="Lanie J.A."/>
            <person name="Ng W.-L."/>
            <person name="Kazmierczak K.M."/>
            <person name="Andrzejewski T.M."/>
            <person name="Davidsen T.M."/>
            <person name="Wayne K.J."/>
            <person name="Tettelin H."/>
            <person name="Glass J.I."/>
            <person name="Rusch D."/>
            <person name="Podicherti R."/>
            <person name="Tsui H.-C.T."/>
            <person name="Winkler M.E."/>
        </authorList>
    </citation>
    <scope>NUCLEOTIDE SEQUENCE</scope>
</reference>
<dbReference type="GO" id="GO:0005886">
    <property type="term" value="C:plasma membrane"/>
    <property type="evidence" value="ECO:0007669"/>
    <property type="project" value="TreeGrafter"/>
</dbReference>
<accession>A0A382A6C1</accession>